<dbReference type="RefSeq" id="WP_331845882.1">
    <property type="nucleotide sequence ID" value="NZ_JAZHPZ010000003.1"/>
</dbReference>
<protein>
    <recommendedName>
        <fullName evidence="3">Virion structural protein</fullName>
    </recommendedName>
</protein>
<gene>
    <name evidence="1" type="ORF">V3851_07390</name>
</gene>
<comment type="caution">
    <text evidence="1">The sequence shown here is derived from an EMBL/GenBank/DDBJ whole genome shotgun (WGS) entry which is preliminary data.</text>
</comment>
<proteinExistence type="predicted"/>
<accession>A0ABU7VPH0</accession>
<evidence type="ECO:0000313" key="2">
    <source>
        <dbReference type="Proteomes" id="UP001306950"/>
    </source>
</evidence>
<dbReference type="EMBL" id="JAZHPZ010000003">
    <property type="protein sequence ID" value="MEF2965649.1"/>
    <property type="molecule type" value="Genomic_DNA"/>
</dbReference>
<evidence type="ECO:0008006" key="3">
    <source>
        <dbReference type="Google" id="ProtNLM"/>
    </source>
</evidence>
<evidence type="ECO:0000313" key="1">
    <source>
        <dbReference type="EMBL" id="MEF2965649.1"/>
    </source>
</evidence>
<dbReference type="Proteomes" id="UP001306950">
    <property type="component" value="Unassembled WGS sequence"/>
</dbReference>
<reference evidence="1 2" key="1">
    <citation type="submission" date="2024-02" db="EMBL/GenBank/DDBJ databases">
        <title>A nitrogen-fixing paenibacillus bacterium.</title>
        <authorList>
            <person name="Zhang W.L."/>
            <person name="Chen S.F."/>
        </authorList>
    </citation>
    <scope>NUCLEOTIDE SEQUENCE [LARGE SCALE GENOMIC DNA]</scope>
    <source>
        <strain evidence="1 2">M1</strain>
    </source>
</reference>
<sequence>MTTEFLGVVELGGLYKDGDIQRRPEKPWRIKYEPVSGIGVGDIPDFTTLPDMTKWLIGDTPERSSRRLRWNKIKTGEKTLLISDRVILARVSWDDLNSQGWVTGRTITIDGQQYICRLLTGGSNFRDDDFSAGGSPANNEWDRFITREEAATGLPIPTASELDTDQFSTNQLGAHNQVWNWFGMYSWVQEAYVENASYRAVRGYYSARYWNVYPSSNRYGYVGWRPALEVLNTDQLPPEHPSEDKAGGPGILYQVGEKGDSLTITDRTVESIHYDPAARRLEVKFTSPVNV</sequence>
<organism evidence="1 2">
    <name type="scientific">Paenibacillus haidiansis</name>
    <dbReference type="NCBI Taxonomy" id="1574488"/>
    <lineage>
        <taxon>Bacteria</taxon>
        <taxon>Bacillati</taxon>
        <taxon>Bacillota</taxon>
        <taxon>Bacilli</taxon>
        <taxon>Bacillales</taxon>
        <taxon>Paenibacillaceae</taxon>
        <taxon>Paenibacillus</taxon>
    </lineage>
</organism>
<name>A0ABU7VPH0_9BACL</name>
<keyword evidence="2" id="KW-1185">Reference proteome</keyword>